<evidence type="ECO:0000256" key="5">
    <source>
        <dbReference type="ARBA" id="ARBA00022985"/>
    </source>
</evidence>
<keyword evidence="2" id="KW-0328">Glycosyltransferase</keyword>
<keyword evidence="7 8" id="KW-0472">Membrane</keyword>
<dbReference type="PANTHER" id="PTHR48090:SF3">
    <property type="entry name" value="UNDECAPRENYL-PHOSPHATE 4-DEOXY-4-FORMAMIDO-L-ARABINOSE TRANSFERASE"/>
    <property type="match status" value="1"/>
</dbReference>
<dbReference type="RefSeq" id="WP_093394945.1">
    <property type="nucleotide sequence ID" value="NZ_FOUU01000005.1"/>
</dbReference>
<dbReference type="GO" id="GO:0005886">
    <property type="term" value="C:plasma membrane"/>
    <property type="evidence" value="ECO:0007669"/>
    <property type="project" value="TreeGrafter"/>
</dbReference>
<evidence type="ECO:0000313" key="11">
    <source>
        <dbReference type="Proteomes" id="UP000199611"/>
    </source>
</evidence>
<dbReference type="Pfam" id="PF00535">
    <property type="entry name" value="Glycos_transf_2"/>
    <property type="match status" value="1"/>
</dbReference>
<keyword evidence="3 10" id="KW-0808">Transferase</keyword>
<reference evidence="10 11" key="1">
    <citation type="submission" date="2016-10" db="EMBL/GenBank/DDBJ databases">
        <authorList>
            <person name="de Groot N.N."/>
        </authorList>
    </citation>
    <scope>NUCLEOTIDE SEQUENCE [LARGE SCALE GENOMIC DNA]</scope>
    <source>
        <strain evidence="10 11">DSM 9990</strain>
    </source>
</reference>
<evidence type="ECO:0000313" key="10">
    <source>
        <dbReference type="EMBL" id="SFM84518.1"/>
    </source>
</evidence>
<name>A0A1I4U6A6_9BACT</name>
<dbReference type="GO" id="GO:0016757">
    <property type="term" value="F:glycosyltransferase activity"/>
    <property type="evidence" value="ECO:0007669"/>
    <property type="project" value="UniProtKB-KW"/>
</dbReference>
<dbReference type="EMBL" id="FOUU01000005">
    <property type="protein sequence ID" value="SFM84518.1"/>
    <property type="molecule type" value="Genomic_DNA"/>
</dbReference>
<dbReference type="AlphaFoldDB" id="A0A1I4U6A6"/>
<dbReference type="InterPro" id="IPR029044">
    <property type="entry name" value="Nucleotide-diphossugar_trans"/>
</dbReference>
<gene>
    <name evidence="10" type="ORF">SAMN05660836_01663</name>
</gene>
<feature type="transmembrane region" description="Helical" evidence="8">
    <location>
        <begin position="238"/>
        <end position="259"/>
    </location>
</feature>
<dbReference type="GO" id="GO:0009103">
    <property type="term" value="P:lipopolysaccharide biosynthetic process"/>
    <property type="evidence" value="ECO:0007669"/>
    <property type="project" value="UniProtKB-KW"/>
</dbReference>
<keyword evidence="5" id="KW-0448">Lipopolysaccharide biosynthesis</keyword>
<dbReference type="SUPFAM" id="SSF53448">
    <property type="entry name" value="Nucleotide-diphospho-sugar transferases"/>
    <property type="match status" value="1"/>
</dbReference>
<keyword evidence="11" id="KW-1185">Reference proteome</keyword>
<dbReference type="Gene3D" id="3.90.550.10">
    <property type="entry name" value="Spore Coat Polysaccharide Biosynthesis Protein SpsA, Chain A"/>
    <property type="match status" value="1"/>
</dbReference>
<dbReference type="STRING" id="39841.SAMN05660836_01663"/>
<evidence type="ECO:0000256" key="6">
    <source>
        <dbReference type="ARBA" id="ARBA00022989"/>
    </source>
</evidence>
<dbReference type="Proteomes" id="UP000199611">
    <property type="component" value="Unassembled WGS sequence"/>
</dbReference>
<organism evidence="10 11">
    <name type="scientific">Thermodesulforhabdus norvegica</name>
    <dbReference type="NCBI Taxonomy" id="39841"/>
    <lineage>
        <taxon>Bacteria</taxon>
        <taxon>Pseudomonadati</taxon>
        <taxon>Thermodesulfobacteriota</taxon>
        <taxon>Syntrophobacteria</taxon>
        <taxon>Syntrophobacterales</taxon>
        <taxon>Thermodesulforhabdaceae</taxon>
        <taxon>Thermodesulforhabdus</taxon>
    </lineage>
</organism>
<feature type="domain" description="Glycosyltransferase 2-like" evidence="9">
    <location>
        <begin position="9"/>
        <end position="172"/>
    </location>
</feature>
<evidence type="ECO:0000256" key="3">
    <source>
        <dbReference type="ARBA" id="ARBA00022679"/>
    </source>
</evidence>
<evidence type="ECO:0000256" key="1">
    <source>
        <dbReference type="ARBA" id="ARBA00022475"/>
    </source>
</evidence>
<sequence length="317" mass="35760">MPESSIDISVVIPVYNEKDNLIPLTEALAGTLKQLNKSYEIVFVDDGSNDGSTDLLETIAQRYPFVRVVVLRRNYGQSAAFAAGINHARGNIIVTMDGDLQNDPQDIPRLISKLEEGFDVVHGWRKSRKDPLITRRLVSMVANFLIRSVTGVNVHDCGCSLRAYRRNAIDEINLYGDLHRFIPVLLSMEGAKSAEIVVNHNPRKKGQSKYGLSRAYRVFADLILMAFFQRFMTRPLHAFCLIGGALILTGFGICCYLSFQKIALGYDIGHRPLLLLGVLLILFGINLFTTGLLAEWIMRVYYEAQHKKPYRIRKILN</sequence>
<dbReference type="CDD" id="cd04187">
    <property type="entry name" value="DPM1_like_bac"/>
    <property type="match status" value="1"/>
</dbReference>
<keyword evidence="4 8" id="KW-0812">Transmembrane</keyword>
<evidence type="ECO:0000256" key="4">
    <source>
        <dbReference type="ARBA" id="ARBA00022692"/>
    </source>
</evidence>
<evidence type="ECO:0000256" key="8">
    <source>
        <dbReference type="SAM" id="Phobius"/>
    </source>
</evidence>
<evidence type="ECO:0000259" key="9">
    <source>
        <dbReference type="Pfam" id="PF00535"/>
    </source>
</evidence>
<keyword evidence="1" id="KW-1003">Cell membrane</keyword>
<evidence type="ECO:0000256" key="2">
    <source>
        <dbReference type="ARBA" id="ARBA00022676"/>
    </source>
</evidence>
<keyword evidence="6 8" id="KW-1133">Transmembrane helix</keyword>
<feature type="transmembrane region" description="Helical" evidence="8">
    <location>
        <begin position="274"/>
        <end position="298"/>
    </location>
</feature>
<dbReference type="InterPro" id="IPR001173">
    <property type="entry name" value="Glyco_trans_2-like"/>
</dbReference>
<dbReference type="PANTHER" id="PTHR48090">
    <property type="entry name" value="UNDECAPRENYL-PHOSPHATE 4-DEOXY-4-FORMAMIDO-L-ARABINOSE TRANSFERASE-RELATED"/>
    <property type="match status" value="1"/>
</dbReference>
<evidence type="ECO:0000256" key="7">
    <source>
        <dbReference type="ARBA" id="ARBA00023136"/>
    </source>
</evidence>
<proteinExistence type="predicted"/>
<dbReference type="InterPro" id="IPR050256">
    <property type="entry name" value="Glycosyltransferase_2"/>
</dbReference>
<protein>
    <submittedName>
        <fullName evidence="10">Glycosyltransferase involved in cell wall bisynthesis</fullName>
    </submittedName>
</protein>
<accession>A0A1I4U6A6</accession>
<dbReference type="OrthoDB" id="9802649at2"/>